<dbReference type="EMBL" id="CAEZSG010000061">
    <property type="protein sequence ID" value="CAB4536508.1"/>
    <property type="molecule type" value="Genomic_DNA"/>
</dbReference>
<name>A0A6J6BE36_9ZZZZ</name>
<sequence>MAVIPVNAHPADDEGAPRAVAVDLAEIDCVEIKFSCDIKSVIVEAKTFHTRHRATARVKAIVNNAISFFFSDSWIVFEDNESDTV</sequence>
<accession>A0A6J6BE36</accession>
<evidence type="ECO:0000313" key="1">
    <source>
        <dbReference type="EMBL" id="CAB4536508.1"/>
    </source>
</evidence>
<dbReference type="AlphaFoldDB" id="A0A6J6BE36"/>
<organism evidence="1">
    <name type="scientific">freshwater metagenome</name>
    <dbReference type="NCBI Taxonomy" id="449393"/>
    <lineage>
        <taxon>unclassified sequences</taxon>
        <taxon>metagenomes</taxon>
        <taxon>ecological metagenomes</taxon>
    </lineage>
</organism>
<gene>
    <name evidence="1" type="ORF">UFOPK1413_00504</name>
</gene>
<proteinExistence type="predicted"/>
<protein>
    <submittedName>
        <fullName evidence="1">Unannotated protein</fullName>
    </submittedName>
</protein>
<reference evidence="1" key="1">
    <citation type="submission" date="2020-05" db="EMBL/GenBank/DDBJ databases">
        <authorList>
            <person name="Chiriac C."/>
            <person name="Salcher M."/>
            <person name="Ghai R."/>
            <person name="Kavagutti S V."/>
        </authorList>
    </citation>
    <scope>NUCLEOTIDE SEQUENCE</scope>
</reference>